<reference evidence="2" key="1">
    <citation type="submission" date="2020-05" db="EMBL/GenBank/DDBJ databases">
        <title>Phylogenomic resolution of chytrid fungi.</title>
        <authorList>
            <person name="Stajich J.E."/>
            <person name="Amses K."/>
            <person name="Simmons R."/>
            <person name="Seto K."/>
            <person name="Myers J."/>
            <person name="Bonds A."/>
            <person name="Quandt C.A."/>
            <person name="Barry K."/>
            <person name="Liu P."/>
            <person name="Grigoriev I."/>
            <person name="Longcore J.E."/>
            <person name="James T.Y."/>
        </authorList>
    </citation>
    <scope>NUCLEOTIDE SEQUENCE</scope>
    <source>
        <strain evidence="2">JEL0476</strain>
    </source>
</reference>
<comment type="caution">
    <text evidence="2">The sequence shown here is derived from an EMBL/GenBank/DDBJ whole genome shotgun (WGS) entry which is preliminary data.</text>
</comment>
<feature type="non-terminal residue" evidence="2">
    <location>
        <position position="208"/>
    </location>
</feature>
<proteinExistence type="predicted"/>
<dbReference type="Proteomes" id="UP001211065">
    <property type="component" value="Unassembled WGS sequence"/>
</dbReference>
<evidence type="ECO:0000256" key="1">
    <source>
        <dbReference type="SAM" id="Phobius"/>
    </source>
</evidence>
<keyword evidence="1" id="KW-0472">Membrane</keyword>
<name>A0AAD5Y0X8_9FUNG</name>
<dbReference type="EMBL" id="JADGJW010000223">
    <property type="protein sequence ID" value="KAJ3221553.1"/>
    <property type="molecule type" value="Genomic_DNA"/>
</dbReference>
<sequence>MSTNTKQASEVTVSVTNINTVFESSASFFTISSDDNKVKPTSTSTSNATSKVENFYPTTDQNLNVTSIQPNTKLAMNDLKLVIIVGTVFGTTLIFALLILRLKSKKKRMGRELTKNLDEETRDIDKYDPNNTLGRYRPEVGPPVLVDNLPSSNSFLRQHHLQLADNNGTCQTVNEISYQLTGHRLNVSNMTAGDTAYQLNENRKYVDA</sequence>
<evidence type="ECO:0000313" key="2">
    <source>
        <dbReference type="EMBL" id="KAJ3221553.1"/>
    </source>
</evidence>
<evidence type="ECO:0000313" key="3">
    <source>
        <dbReference type="Proteomes" id="UP001211065"/>
    </source>
</evidence>
<keyword evidence="1" id="KW-1133">Transmembrane helix</keyword>
<dbReference type="AlphaFoldDB" id="A0AAD5Y0X8"/>
<gene>
    <name evidence="2" type="ORF">HK099_003398</name>
</gene>
<keyword evidence="1" id="KW-0812">Transmembrane</keyword>
<protein>
    <submittedName>
        <fullName evidence="2">Uncharacterized protein</fullName>
    </submittedName>
</protein>
<keyword evidence="3" id="KW-1185">Reference proteome</keyword>
<organism evidence="2 3">
    <name type="scientific">Clydaea vesicula</name>
    <dbReference type="NCBI Taxonomy" id="447962"/>
    <lineage>
        <taxon>Eukaryota</taxon>
        <taxon>Fungi</taxon>
        <taxon>Fungi incertae sedis</taxon>
        <taxon>Chytridiomycota</taxon>
        <taxon>Chytridiomycota incertae sedis</taxon>
        <taxon>Chytridiomycetes</taxon>
        <taxon>Lobulomycetales</taxon>
        <taxon>Lobulomycetaceae</taxon>
        <taxon>Clydaea</taxon>
    </lineage>
</organism>
<accession>A0AAD5Y0X8</accession>
<feature type="transmembrane region" description="Helical" evidence="1">
    <location>
        <begin position="81"/>
        <end position="102"/>
    </location>
</feature>